<dbReference type="InterPro" id="IPR013083">
    <property type="entry name" value="Znf_RING/FYVE/PHD"/>
</dbReference>
<evidence type="ECO:0000313" key="2">
    <source>
        <dbReference type="Proteomes" id="UP000275408"/>
    </source>
</evidence>
<protein>
    <submittedName>
        <fullName evidence="1">Uncharacterized protein</fullName>
    </submittedName>
</protein>
<dbReference type="Proteomes" id="UP000275408">
    <property type="component" value="Unassembled WGS sequence"/>
</dbReference>
<dbReference type="OrthoDB" id="10032694at2759"/>
<dbReference type="Gene3D" id="3.30.40.10">
    <property type="entry name" value="Zinc/RING finger domain, C3HC4 (zinc finger)"/>
    <property type="match status" value="1"/>
</dbReference>
<evidence type="ECO:0000313" key="1">
    <source>
        <dbReference type="EMBL" id="RMX49064.1"/>
    </source>
</evidence>
<comment type="caution">
    <text evidence="1">The sequence shown here is derived from an EMBL/GenBank/DDBJ whole genome shotgun (WGS) entry which is preliminary data.</text>
</comment>
<dbReference type="AlphaFoldDB" id="A0A3M6U699"/>
<sequence length="328" mass="37341">MANFGLSEHQQILEKICRICGERLKKAKDKYENSFLCANRTEIIFTAFGVKVGKDDLDMCPPKFCHKCYKLALRGGTRLAININRNLVGRRRLNLNSERTQLDPRNKWKWWKECLCTLSFQPDPASLSFSEEVKNLQSFRGSEPLYPEEFVENIKREYMCPICKEVLDQPVQTKCRTPHIFCAKLAFRCPTCKHTVKLHQLPRHQECCIQSPTTAPTHIFTPSQRSVPVTPFPLTLVKPIPAAEEEGPAQEAYLSLEEEVGLFIIRQFLSQFQDGATILLKTRGQPLELVKRTKARKTTDELTMKTAGHRSKVVAETRTAMSGGAADT</sequence>
<proteinExistence type="predicted"/>
<dbReference type="STRING" id="46731.A0A3M6U699"/>
<reference evidence="1 2" key="1">
    <citation type="journal article" date="2018" name="Sci. Rep.">
        <title>Comparative analysis of the Pocillopora damicornis genome highlights role of immune system in coral evolution.</title>
        <authorList>
            <person name="Cunning R."/>
            <person name="Bay R.A."/>
            <person name="Gillette P."/>
            <person name="Baker A.C."/>
            <person name="Traylor-Knowles N."/>
        </authorList>
    </citation>
    <scope>NUCLEOTIDE SEQUENCE [LARGE SCALE GENOMIC DNA]</scope>
    <source>
        <strain evidence="1">RSMAS</strain>
        <tissue evidence="1">Whole animal</tissue>
    </source>
</reference>
<dbReference type="EMBL" id="RCHS01002172">
    <property type="protein sequence ID" value="RMX49064.1"/>
    <property type="molecule type" value="Genomic_DNA"/>
</dbReference>
<name>A0A3M6U699_POCDA</name>
<keyword evidence="2" id="KW-1185">Reference proteome</keyword>
<gene>
    <name evidence="1" type="ORF">pdam_00003957</name>
</gene>
<accession>A0A3M6U699</accession>
<organism evidence="1 2">
    <name type="scientific">Pocillopora damicornis</name>
    <name type="common">Cauliflower coral</name>
    <name type="synonym">Millepora damicornis</name>
    <dbReference type="NCBI Taxonomy" id="46731"/>
    <lineage>
        <taxon>Eukaryota</taxon>
        <taxon>Metazoa</taxon>
        <taxon>Cnidaria</taxon>
        <taxon>Anthozoa</taxon>
        <taxon>Hexacorallia</taxon>
        <taxon>Scleractinia</taxon>
        <taxon>Astrocoeniina</taxon>
        <taxon>Pocilloporidae</taxon>
        <taxon>Pocillopora</taxon>
    </lineage>
</organism>
<dbReference type="SUPFAM" id="SSF57850">
    <property type="entry name" value="RING/U-box"/>
    <property type="match status" value="1"/>
</dbReference>